<evidence type="ECO:0000259" key="1">
    <source>
        <dbReference type="SMART" id="SM00849"/>
    </source>
</evidence>
<dbReference type="RefSeq" id="WP_014405518.1">
    <property type="nucleotide sequence ID" value="NC_017034.1"/>
</dbReference>
<dbReference type="SMART" id="SM00849">
    <property type="entry name" value="Lactamase_B"/>
    <property type="match status" value="1"/>
</dbReference>
<proteinExistence type="predicted"/>
<feature type="domain" description="Metallo-beta-lactamase" evidence="1">
    <location>
        <begin position="20"/>
        <end position="240"/>
    </location>
</feature>
<dbReference type="SUPFAM" id="SSF56281">
    <property type="entry name" value="Metallo-hydrolase/oxidoreductase"/>
    <property type="match status" value="1"/>
</dbReference>
<reference evidence="2 3" key="1">
    <citation type="journal article" date="2012" name="J. Bacteriol.">
        <title>Complete genome sequence of a thermophilic methanogen, Methanocella conradii HZ254, isolated from Chinese rice field soil.</title>
        <authorList>
            <person name="Lu Z."/>
            <person name="Lu Y."/>
        </authorList>
    </citation>
    <scope>NUCLEOTIDE SEQUENCE [LARGE SCALE GENOMIC DNA]</scope>
    <source>
        <strain evidence="3">DSM 24694 / JCM 17849 / CGMCC 1.5162 / HZ254</strain>
    </source>
</reference>
<dbReference type="Proteomes" id="UP000005233">
    <property type="component" value="Chromosome"/>
</dbReference>
<dbReference type="OrthoDB" id="7773at2157"/>
<dbReference type="GO" id="GO:0016787">
    <property type="term" value="F:hydrolase activity"/>
    <property type="evidence" value="ECO:0007669"/>
    <property type="project" value="UniProtKB-KW"/>
</dbReference>
<dbReference type="PANTHER" id="PTHR13754">
    <property type="entry name" value="METALLO-BETA-LACTAMASE SUPERFAMILY PROTEIN"/>
    <property type="match status" value="1"/>
</dbReference>
<dbReference type="Pfam" id="PF00753">
    <property type="entry name" value="Lactamase_B"/>
    <property type="match status" value="1"/>
</dbReference>
<dbReference type="HOGENOM" id="CLU_036012_0_0_2"/>
<organism evidence="2 3">
    <name type="scientific">Methanocella conradii (strain DSM 24694 / JCM 17849 / CGMCC 1.5162 / HZ254)</name>
    <dbReference type="NCBI Taxonomy" id="1041930"/>
    <lineage>
        <taxon>Archaea</taxon>
        <taxon>Methanobacteriati</taxon>
        <taxon>Methanobacteriota</taxon>
        <taxon>Stenosarchaea group</taxon>
        <taxon>Methanomicrobia</taxon>
        <taxon>Methanocellales</taxon>
        <taxon>Methanocellaceae</taxon>
        <taxon>Methanocella</taxon>
    </lineage>
</organism>
<dbReference type="KEGG" id="mez:Mtc_0920"/>
<dbReference type="InterPro" id="IPR041712">
    <property type="entry name" value="DHPS-like_MBL-fold"/>
</dbReference>
<dbReference type="EMBL" id="CP003243">
    <property type="protein sequence ID" value="AFC99680.1"/>
    <property type="molecule type" value="Genomic_DNA"/>
</dbReference>
<evidence type="ECO:0000313" key="2">
    <source>
        <dbReference type="EMBL" id="AFC99680.1"/>
    </source>
</evidence>
<accession>H8I4C3</accession>
<dbReference type="AlphaFoldDB" id="H8I4C3"/>
<dbReference type="PANTHER" id="PTHR13754:SF18">
    <property type="entry name" value="7,8-DIHYDROPTERIN-6-METHYL-4-(BETA-D-RIBOFURANOSYL)-AMINOBENZENE-5'-PHOSPHATE SYNTHASE"/>
    <property type="match status" value="1"/>
</dbReference>
<protein>
    <submittedName>
        <fullName evidence="2">Metal-dependent hydrolases of the beta-lactamase superfamily II</fullName>
    </submittedName>
</protein>
<dbReference type="InterPro" id="IPR001279">
    <property type="entry name" value="Metallo-B-lactamas"/>
</dbReference>
<dbReference type="InterPro" id="IPR052926">
    <property type="entry name" value="Metallo-beta-lactamase_dom"/>
</dbReference>
<dbReference type="eggNOG" id="arCOG00503">
    <property type="taxonomic scope" value="Archaea"/>
</dbReference>
<keyword evidence="2" id="KW-0378">Hydrolase</keyword>
<sequence length="272" mass="29445">MIVCLCDNLAPSGSGYWAEHGLSFFIDVDGLRILFDTGQSGDVLLHNARLAGVSLEGLSYIVLSHGHYDHTGGLMKVLEMNEGVPLIVHPAAFQKKYARRGDNLKDIGLPFSLHELERRCEVRMEAVPVNLGGGVYTTGEVERVTPYEQPQPDLLDGEMLPDPVMDDQSLVIFRDGEMALLCGCCHAGIVNTIECVKRQHGRHPDVVAGGLHMEKASPERLSCTVEALRASGVKKAVAGHCSGDIIRSLASARIEAVRLTAGMQIHTTARSP</sequence>
<evidence type="ECO:0000313" key="3">
    <source>
        <dbReference type="Proteomes" id="UP000005233"/>
    </source>
</evidence>
<dbReference type="GO" id="GO:0016740">
    <property type="term" value="F:transferase activity"/>
    <property type="evidence" value="ECO:0007669"/>
    <property type="project" value="TreeGrafter"/>
</dbReference>
<name>H8I4C3_METCZ</name>
<keyword evidence="3" id="KW-1185">Reference proteome</keyword>
<dbReference type="Gene3D" id="3.60.15.10">
    <property type="entry name" value="Ribonuclease Z/Hydroxyacylglutathione hydrolase-like"/>
    <property type="match status" value="1"/>
</dbReference>
<dbReference type="InterPro" id="IPR036866">
    <property type="entry name" value="RibonucZ/Hydroxyglut_hydro"/>
</dbReference>
<dbReference type="CDD" id="cd07713">
    <property type="entry name" value="DHPS-like_MBL-fold"/>
    <property type="match status" value="1"/>
</dbReference>
<dbReference type="GeneID" id="11971044"/>
<dbReference type="STRING" id="1041930.Mtc_0920"/>
<gene>
    <name evidence="2" type="ordered locus">Mtc_0920</name>
</gene>